<name>A0A059EWQ2_9MICR</name>
<proteinExistence type="predicted"/>
<protein>
    <submittedName>
        <fullName evidence="1">Uncharacterized protein</fullName>
    </submittedName>
</protein>
<dbReference type="VEuPathDB" id="MicrosporidiaDB:H312_03484"/>
<dbReference type="AlphaFoldDB" id="A0A059EWQ2"/>
<sequence>MCLCSTCNSRCKFVSTNSWIIICKLRFCKRRASIVNETIFGKRKKTLEDYYIIIKILFQSVKLKTISSLTNFSCKSLEKLVRK</sequence>
<dbReference type="OrthoDB" id="10357095at2759"/>
<accession>A0A059EWQ2</accession>
<gene>
    <name evidence="1" type="ORF">H312_03484</name>
</gene>
<keyword evidence="2" id="KW-1185">Reference proteome</keyword>
<reference evidence="2" key="1">
    <citation type="submission" date="2013-02" db="EMBL/GenBank/DDBJ databases">
        <authorList>
            <consortium name="The Broad Institute Genome Sequencing Platform"/>
            <person name="Cuomo C."/>
            <person name="Becnel J."/>
            <person name="Sanscrainte N."/>
            <person name="Walker B."/>
            <person name="Young S.K."/>
            <person name="Zeng Q."/>
            <person name="Gargeya S."/>
            <person name="Fitzgerald M."/>
            <person name="Haas B."/>
            <person name="Abouelleil A."/>
            <person name="Alvarado L."/>
            <person name="Arachchi H.M."/>
            <person name="Berlin A.M."/>
            <person name="Chapman S.B."/>
            <person name="Dewar J."/>
            <person name="Goldberg J."/>
            <person name="Griggs A."/>
            <person name="Gujja S."/>
            <person name="Hansen M."/>
            <person name="Howarth C."/>
            <person name="Imamovic A."/>
            <person name="Larimer J."/>
            <person name="McCowan C."/>
            <person name="Murphy C."/>
            <person name="Neiman D."/>
            <person name="Pearson M."/>
            <person name="Priest M."/>
            <person name="Roberts A."/>
            <person name="Saif S."/>
            <person name="Shea T."/>
            <person name="Sisk P."/>
            <person name="Sykes S."/>
            <person name="Wortman J."/>
            <person name="Nusbaum C."/>
            <person name="Birren B."/>
        </authorList>
    </citation>
    <scope>NUCLEOTIDE SEQUENCE [LARGE SCALE GENOMIC DNA]</scope>
    <source>
        <strain evidence="2">PRA339</strain>
    </source>
</reference>
<organism evidence="1 2">
    <name type="scientific">Anncaliia algerae PRA339</name>
    <dbReference type="NCBI Taxonomy" id="1288291"/>
    <lineage>
        <taxon>Eukaryota</taxon>
        <taxon>Fungi</taxon>
        <taxon>Fungi incertae sedis</taxon>
        <taxon>Microsporidia</taxon>
        <taxon>Tubulinosematoidea</taxon>
        <taxon>Tubulinosematidae</taxon>
        <taxon>Anncaliia</taxon>
    </lineage>
</organism>
<dbReference type="Proteomes" id="UP000030655">
    <property type="component" value="Unassembled WGS sequence"/>
</dbReference>
<dbReference type="HOGENOM" id="CLU_2542119_0_0_1"/>
<evidence type="ECO:0000313" key="1">
    <source>
        <dbReference type="EMBL" id="KCZ79131.1"/>
    </source>
</evidence>
<reference evidence="1 2" key="2">
    <citation type="submission" date="2014-03" db="EMBL/GenBank/DDBJ databases">
        <title>The Genome Sequence of Anncaliia algerae insect isolate PRA339.</title>
        <authorList>
            <consortium name="The Broad Institute Genome Sequencing Platform"/>
            <consortium name="The Broad Institute Genome Sequencing Center for Infectious Disease"/>
            <person name="Cuomo C."/>
            <person name="Becnel J."/>
            <person name="Sanscrainte N."/>
            <person name="Walker B."/>
            <person name="Young S.K."/>
            <person name="Zeng Q."/>
            <person name="Gargeya S."/>
            <person name="Fitzgerald M."/>
            <person name="Haas B."/>
            <person name="Abouelleil A."/>
            <person name="Alvarado L."/>
            <person name="Arachchi H.M."/>
            <person name="Berlin A.M."/>
            <person name="Chapman S.B."/>
            <person name="Dewar J."/>
            <person name="Goldberg J."/>
            <person name="Griggs A."/>
            <person name="Gujja S."/>
            <person name="Hansen M."/>
            <person name="Howarth C."/>
            <person name="Imamovic A."/>
            <person name="Larimer J."/>
            <person name="McCowan C."/>
            <person name="Murphy C."/>
            <person name="Neiman D."/>
            <person name="Pearson M."/>
            <person name="Priest M."/>
            <person name="Roberts A."/>
            <person name="Saif S."/>
            <person name="Shea T."/>
            <person name="Sisk P."/>
            <person name="Sykes S."/>
            <person name="Wortman J."/>
            <person name="Nusbaum C."/>
            <person name="Birren B."/>
        </authorList>
    </citation>
    <scope>NUCLEOTIDE SEQUENCE [LARGE SCALE GENOMIC DNA]</scope>
    <source>
        <strain evidence="1 2">PRA339</strain>
    </source>
</reference>
<evidence type="ECO:0000313" key="2">
    <source>
        <dbReference type="Proteomes" id="UP000030655"/>
    </source>
</evidence>
<dbReference type="EMBL" id="KK365355">
    <property type="protein sequence ID" value="KCZ79131.1"/>
    <property type="molecule type" value="Genomic_DNA"/>
</dbReference>